<dbReference type="AlphaFoldDB" id="A0A9D1D3U3"/>
<dbReference type="PANTHER" id="PTHR21666:SF268">
    <property type="entry name" value="PEPTIDASE M23 DOMAIN-CONTAINING PROTEIN"/>
    <property type="match status" value="1"/>
</dbReference>
<dbReference type="PANTHER" id="PTHR21666">
    <property type="entry name" value="PEPTIDASE-RELATED"/>
    <property type="match status" value="1"/>
</dbReference>
<dbReference type="InterPro" id="IPR011055">
    <property type="entry name" value="Dup_hybrid_motif"/>
</dbReference>
<dbReference type="EMBL" id="DVGC01000001">
    <property type="protein sequence ID" value="HIR04426.1"/>
    <property type="molecule type" value="Genomic_DNA"/>
</dbReference>
<proteinExistence type="predicted"/>
<gene>
    <name evidence="2" type="ORF">IAB28_00425</name>
</gene>
<dbReference type="InterPro" id="IPR016047">
    <property type="entry name" value="M23ase_b-sheet_dom"/>
</dbReference>
<dbReference type="CDD" id="cd12797">
    <property type="entry name" value="M23_peptidase"/>
    <property type="match status" value="1"/>
</dbReference>
<protein>
    <submittedName>
        <fullName evidence="2">M23 family metallopeptidase</fullName>
    </submittedName>
</protein>
<dbReference type="Pfam" id="PF01551">
    <property type="entry name" value="Peptidase_M23"/>
    <property type="match status" value="1"/>
</dbReference>
<evidence type="ECO:0000259" key="1">
    <source>
        <dbReference type="Pfam" id="PF01551"/>
    </source>
</evidence>
<sequence>MKLLVLVLLIFFNGALFGYLESWVPEGQEAVTLWETDDFRAMRLGEAAAGLEEMDCEALAFGMMESGFDLTGRKLPEYLSLHLAGLGQNRLSGLSRVYHTIFDDLSCFPIPQPASSSVPDIRYENGWMEERTFGGERGHEGCDLMGDEMPGGFYPVLSMTDGVVEQVGWLPLGGYRIGIRAPAGAYFYYAHLSEYAREFQAGDRVSAGELLGYMGDTGYGEEGTTGQFPVHLHLGIYIKTEHYEELSINPYWILRYMEKKRSRFFPLYFSGDFGMIEGNVKNAG</sequence>
<evidence type="ECO:0000313" key="2">
    <source>
        <dbReference type="EMBL" id="HIR04426.1"/>
    </source>
</evidence>
<dbReference type="Proteomes" id="UP000824250">
    <property type="component" value="Unassembled WGS sequence"/>
</dbReference>
<name>A0A9D1D3U3_9FIRM</name>
<comment type="caution">
    <text evidence="2">The sequence shown here is derived from an EMBL/GenBank/DDBJ whole genome shotgun (WGS) entry which is preliminary data.</text>
</comment>
<dbReference type="Gene3D" id="2.70.70.10">
    <property type="entry name" value="Glucose Permease (Domain IIA)"/>
    <property type="match status" value="1"/>
</dbReference>
<dbReference type="SUPFAM" id="SSF51261">
    <property type="entry name" value="Duplicated hybrid motif"/>
    <property type="match status" value="1"/>
</dbReference>
<evidence type="ECO:0000313" key="3">
    <source>
        <dbReference type="Proteomes" id="UP000824250"/>
    </source>
</evidence>
<organism evidence="2 3">
    <name type="scientific">Candidatus Copromonas faecavium</name>
    <name type="common">nom. illeg.</name>
    <dbReference type="NCBI Taxonomy" id="2840740"/>
    <lineage>
        <taxon>Bacteria</taxon>
        <taxon>Bacillati</taxon>
        <taxon>Bacillota</taxon>
        <taxon>Clostridia</taxon>
        <taxon>Lachnospirales</taxon>
        <taxon>Lachnospiraceae</taxon>
        <taxon>Candidatus Copromonas (nom. illeg.)</taxon>
    </lineage>
</organism>
<feature type="domain" description="M23ase beta-sheet core" evidence="1">
    <location>
        <begin position="138"/>
        <end position="242"/>
    </location>
</feature>
<accession>A0A9D1D3U3</accession>
<dbReference type="GO" id="GO:0004222">
    <property type="term" value="F:metalloendopeptidase activity"/>
    <property type="evidence" value="ECO:0007669"/>
    <property type="project" value="TreeGrafter"/>
</dbReference>
<reference evidence="2" key="2">
    <citation type="journal article" date="2021" name="PeerJ">
        <title>Extensive microbial diversity within the chicken gut microbiome revealed by metagenomics and culture.</title>
        <authorList>
            <person name="Gilroy R."/>
            <person name="Ravi A."/>
            <person name="Getino M."/>
            <person name="Pursley I."/>
            <person name="Horton D.L."/>
            <person name="Alikhan N.F."/>
            <person name="Baker D."/>
            <person name="Gharbi K."/>
            <person name="Hall N."/>
            <person name="Watson M."/>
            <person name="Adriaenssens E.M."/>
            <person name="Foster-Nyarko E."/>
            <person name="Jarju S."/>
            <person name="Secka A."/>
            <person name="Antonio M."/>
            <person name="Oren A."/>
            <person name="Chaudhuri R.R."/>
            <person name="La Ragione R."/>
            <person name="Hildebrand F."/>
            <person name="Pallen M.J."/>
        </authorList>
    </citation>
    <scope>NUCLEOTIDE SEQUENCE</scope>
    <source>
        <strain evidence="2">CHK180-2868</strain>
    </source>
</reference>
<dbReference type="InterPro" id="IPR050570">
    <property type="entry name" value="Cell_wall_metabolism_enzyme"/>
</dbReference>
<reference evidence="2" key="1">
    <citation type="submission" date="2020-10" db="EMBL/GenBank/DDBJ databases">
        <authorList>
            <person name="Gilroy R."/>
        </authorList>
    </citation>
    <scope>NUCLEOTIDE SEQUENCE</scope>
    <source>
        <strain evidence="2">CHK180-2868</strain>
    </source>
</reference>